<feature type="transmembrane region" description="Helical" evidence="1">
    <location>
        <begin position="197"/>
        <end position="218"/>
    </location>
</feature>
<keyword evidence="1" id="KW-1133">Transmembrane helix</keyword>
<organism evidence="2 3">
    <name type="scientific">Faecalicatena contorta</name>
    <dbReference type="NCBI Taxonomy" id="39482"/>
    <lineage>
        <taxon>Bacteria</taxon>
        <taxon>Bacillati</taxon>
        <taxon>Bacillota</taxon>
        <taxon>Clostridia</taxon>
        <taxon>Lachnospirales</taxon>
        <taxon>Lachnospiraceae</taxon>
        <taxon>Faecalicatena</taxon>
    </lineage>
</organism>
<sequence length="237" mass="27807">MITEKKYEVLRFIEHDGKCRVVMDCVFGRLLVHRLNDSRGITKEIIFKWFALLTGELEKYHRCKREQCYRYLNPYSILVTEEEEILLLDLNAQSNGFVLRNMQKPAMREHFVKPVIHIRESTRISLDFYGLGKTIQFILARTEDNISLSKIEEYLLSGVIEKCLGENPKKKYDNLKQIQKELPKIYRKKCEKQKRKTILIMLAIVLLFLAICFGKTAVDTRWAAGGGREAIVFIVRM</sequence>
<protein>
    <recommendedName>
        <fullName evidence="4">Protein kinase domain-containing protein</fullName>
    </recommendedName>
</protein>
<reference evidence="3" key="1">
    <citation type="submission" date="2017-07" db="EMBL/GenBank/DDBJ databases">
        <authorList>
            <person name="Varghese N."/>
            <person name="Submissions S."/>
        </authorList>
    </citation>
    <scope>NUCLEOTIDE SEQUENCE [LARGE SCALE GENOMIC DNA]</scope>
    <source>
        <strain evidence="3">NLAE-zl-C134</strain>
    </source>
</reference>
<dbReference type="RefSeq" id="WP_109711882.1">
    <property type="nucleotide sequence ID" value="NZ_QGDS01000007.1"/>
</dbReference>
<name>A0A315ZX74_9FIRM</name>
<keyword evidence="1" id="KW-0472">Membrane</keyword>
<keyword evidence="3" id="KW-1185">Reference proteome</keyword>
<dbReference type="AlphaFoldDB" id="A0A315ZX74"/>
<accession>A0A315ZX74</accession>
<evidence type="ECO:0000313" key="3">
    <source>
        <dbReference type="Proteomes" id="UP000254051"/>
    </source>
</evidence>
<evidence type="ECO:0008006" key="4">
    <source>
        <dbReference type="Google" id="ProtNLM"/>
    </source>
</evidence>
<evidence type="ECO:0000313" key="2">
    <source>
        <dbReference type="EMBL" id="SUQ14734.1"/>
    </source>
</evidence>
<evidence type="ECO:0000256" key="1">
    <source>
        <dbReference type="SAM" id="Phobius"/>
    </source>
</evidence>
<keyword evidence="1" id="KW-0812">Transmembrane</keyword>
<dbReference type="Proteomes" id="UP000254051">
    <property type="component" value="Unassembled WGS sequence"/>
</dbReference>
<dbReference type="SUPFAM" id="SSF56112">
    <property type="entry name" value="Protein kinase-like (PK-like)"/>
    <property type="match status" value="1"/>
</dbReference>
<dbReference type="Gene3D" id="1.10.510.10">
    <property type="entry name" value="Transferase(Phosphotransferase) domain 1"/>
    <property type="match status" value="1"/>
</dbReference>
<dbReference type="EMBL" id="UHJJ01000007">
    <property type="protein sequence ID" value="SUQ14734.1"/>
    <property type="molecule type" value="Genomic_DNA"/>
</dbReference>
<proteinExistence type="predicted"/>
<gene>
    <name evidence="2" type="ORF">SAMN05216529_107190</name>
</gene>
<dbReference type="OrthoDB" id="1927182at2"/>
<dbReference type="InterPro" id="IPR011009">
    <property type="entry name" value="Kinase-like_dom_sf"/>
</dbReference>
<dbReference type="Gene3D" id="3.30.200.20">
    <property type="entry name" value="Phosphorylase Kinase, domain 1"/>
    <property type="match status" value="1"/>
</dbReference>